<dbReference type="EMBL" id="JBHUHY010000017">
    <property type="protein sequence ID" value="MFD2188482.1"/>
    <property type="molecule type" value="Genomic_DNA"/>
</dbReference>
<accession>A0ABW5B297</accession>
<keyword evidence="4" id="KW-1003">Cell membrane</keyword>
<feature type="transmembrane region" description="Helical" evidence="14">
    <location>
        <begin position="120"/>
        <end position="144"/>
    </location>
</feature>
<dbReference type="InterPro" id="IPR038377">
    <property type="entry name" value="Na/Glc_symporter_sf"/>
</dbReference>
<organism evidence="15 16">
    <name type="scientific">Aquimarina celericrescens</name>
    <dbReference type="NCBI Taxonomy" id="1964542"/>
    <lineage>
        <taxon>Bacteria</taxon>
        <taxon>Pseudomonadati</taxon>
        <taxon>Bacteroidota</taxon>
        <taxon>Flavobacteriia</taxon>
        <taxon>Flavobacteriales</taxon>
        <taxon>Flavobacteriaceae</taxon>
        <taxon>Aquimarina</taxon>
    </lineage>
</organism>
<keyword evidence="3" id="KW-0813">Transport</keyword>
<evidence type="ECO:0000256" key="10">
    <source>
        <dbReference type="ARBA" id="ARBA00023136"/>
    </source>
</evidence>
<keyword evidence="9" id="KW-0406">Ion transport</keyword>
<comment type="catalytic activity">
    <reaction evidence="12">
        <text>L-proline(in) + Na(+)(in) = L-proline(out) + Na(+)(out)</text>
        <dbReference type="Rhea" id="RHEA:28967"/>
        <dbReference type="ChEBI" id="CHEBI:29101"/>
        <dbReference type="ChEBI" id="CHEBI:60039"/>
    </reaction>
</comment>
<feature type="transmembrane region" description="Helical" evidence="14">
    <location>
        <begin position="6"/>
        <end position="25"/>
    </location>
</feature>
<keyword evidence="10 14" id="KW-0472">Membrane</keyword>
<dbReference type="CDD" id="cd11477">
    <property type="entry name" value="SLC5sbd_u1"/>
    <property type="match status" value="1"/>
</dbReference>
<dbReference type="Gene3D" id="1.20.1730.10">
    <property type="entry name" value="Sodium/glucose cotransporter"/>
    <property type="match status" value="1"/>
</dbReference>
<feature type="transmembrane region" description="Helical" evidence="14">
    <location>
        <begin position="164"/>
        <end position="185"/>
    </location>
</feature>
<evidence type="ECO:0000256" key="11">
    <source>
        <dbReference type="ARBA" id="ARBA00023201"/>
    </source>
</evidence>
<feature type="transmembrane region" description="Helical" evidence="14">
    <location>
        <begin position="454"/>
        <end position="472"/>
    </location>
</feature>
<dbReference type="PROSITE" id="PS50283">
    <property type="entry name" value="NA_SOLUT_SYMP_3"/>
    <property type="match status" value="1"/>
</dbReference>
<evidence type="ECO:0000256" key="6">
    <source>
        <dbReference type="ARBA" id="ARBA00022847"/>
    </source>
</evidence>
<feature type="transmembrane region" description="Helical" evidence="14">
    <location>
        <begin position="78"/>
        <end position="99"/>
    </location>
</feature>
<evidence type="ECO:0000256" key="4">
    <source>
        <dbReference type="ARBA" id="ARBA00022475"/>
    </source>
</evidence>
<evidence type="ECO:0000256" key="8">
    <source>
        <dbReference type="ARBA" id="ARBA00023053"/>
    </source>
</evidence>
<feature type="transmembrane region" description="Helical" evidence="14">
    <location>
        <begin position="500"/>
        <end position="521"/>
    </location>
</feature>
<feature type="transmembrane region" description="Helical" evidence="14">
    <location>
        <begin position="45"/>
        <end position="72"/>
    </location>
</feature>
<keyword evidence="5 14" id="KW-0812">Transmembrane</keyword>
<dbReference type="InterPro" id="IPR050277">
    <property type="entry name" value="Sodium:Solute_Symporter"/>
</dbReference>
<keyword evidence="6" id="KW-0769">Symport</keyword>
<feature type="transmembrane region" description="Helical" evidence="14">
    <location>
        <begin position="252"/>
        <end position="276"/>
    </location>
</feature>
<evidence type="ECO:0000313" key="16">
    <source>
        <dbReference type="Proteomes" id="UP001597344"/>
    </source>
</evidence>
<comment type="similarity">
    <text evidence="2 13">Belongs to the sodium:solute symporter (SSF) (TC 2.A.21) family.</text>
</comment>
<keyword evidence="7 14" id="KW-1133">Transmembrane helix</keyword>
<dbReference type="InterPro" id="IPR001734">
    <property type="entry name" value="Na/solute_symporter"/>
</dbReference>
<keyword evidence="8" id="KW-0915">Sodium</keyword>
<feature type="transmembrane region" description="Helical" evidence="14">
    <location>
        <begin position="566"/>
        <end position="585"/>
    </location>
</feature>
<evidence type="ECO:0000256" key="12">
    <source>
        <dbReference type="ARBA" id="ARBA00033708"/>
    </source>
</evidence>
<evidence type="ECO:0000256" key="7">
    <source>
        <dbReference type="ARBA" id="ARBA00022989"/>
    </source>
</evidence>
<feature type="transmembrane region" description="Helical" evidence="14">
    <location>
        <begin position="192"/>
        <end position="211"/>
    </location>
</feature>
<evidence type="ECO:0000313" key="15">
    <source>
        <dbReference type="EMBL" id="MFD2188482.1"/>
    </source>
</evidence>
<feature type="transmembrane region" description="Helical" evidence="14">
    <location>
        <begin position="424"/>
        <end position="442"/>
    </location>
</feature>
<evidence type="ECO:0000256" key="13">
    <source>
        <dbReference type="RuleBase" id="RU362091"/>
    </source>
</evidence>
<protein>
    <submittedName>
        <fullName evidence="15">Sodium:solute symporter family protein</fullName>
    </submittedName>
</protein>
<dbReference type="PANTHER" id="PTHR48086:SF3">
    <property type="entry name" value="SODIUM_PROLINE SYMPORTER"/>
    <property type="match status" value="1"/>
</dbReference>
<gene>
    <name evidence="15" type="ORF">ACFSJT_16870</name>
</gene>
<dbReference type="PANTHER" id="PTHR48086">
    <property type="entry name" value="SODIUM/PROLINE SYMPORTER-RELATED"/>
    <property type="match status" value="1"/>
</dbReference>
<feature type="transmembrane region" description="Helical" evidence="14">
    <location>
        <begin position="297"/>
        <end position="322"/>
    </location>
</feature>
<comment type="caution">
    <text evidence="15">The sequence shown here is derived from an EMBL/GenBank/DDBJ whole genome shotgun (WGS) entry which is preliminary data.</text>
</comment>
<feature type="transmembrane region" description="Helical" evidence="14">
    <location>
        <begin position="591"/>
        <end position="608"/>
    </location>
</feature>
<evidence type="ECO:0000256" key="9">
    <source>
        <dbReference type="ARBA" id="ARBA00023065"/>
    </source>
</evidence>
<comment type="subcellular location">
    <subcellularLocation>
        <location evidence="1">Cell membrane</location>
        <topology evidence="1">Multi-pass membrane protein</topology>
    </subcellularLocation>
</comment>
<proteinExistence type="inferred from homology"/>
<evidence type="ECO:0000256" key="1">
    <source>
        <dbReference type="ARBA" id="ARBA00004651"/>
    </source>
</evidence>
<dbReference type="Proteomes" id="UP001597344">
    <property type="component" value="Unassembled WGS sequence"/>
</dbReference>
<name>A0ABW5B297_9FLAO</name>
<keyword evidence="11" id="KW-0739">Sodium transport</keyword>
<dbReference type="Pfam" id="PF00474">
    <property type="entry name" value="SSF"/>
    <property type="match status" value="1"/>
</dbReference>
<evidence type="ECO:0000256" key="14">
    <source>
        <dbReference type="SAM" id="Phobius"/>
    </source>
</evidence>
<reference evidence="16" key="1">
    <citation type="journal article" date="2019" name="Int. J. Syst. Evol. Microbiol.">
        <title>The Global Catalogue of Microorganisms (GCM) 10K type strain sequencing project: providing services to taxonomists for standard genome sequencing and annotation.</title>
        <authorList>
            <consortium name="The Broad Institute Genomics Platform"/>
            <consortium name="The Broad Institute Genome Sequencing Center for Infectious Disease"/>
            <person name="Wu L."/>
            <person name="Ma J."/>
        </authorList>
    </citation>
    <scope>NUCLEOTIDE SEQUENCE [LARGE SCALE GENOMIC DNA]</scope>
    <source>
        <strain evidence="16">DT92</strain>
    </source>
</reference>
<sequence>MELHFIDILIIIIYLIGTIFIGFWISKKASRSIDSYFLGGNTIPWYVLGVSNASGMFDIAGTMWLVYVMFVYGMKSAWIPWLWPVFNQIFLMVYLSIWLRRSNVLTGAEWIKTRFGTGKGSNLSHIIVVVFALVSVIGFLAYSFKGIGKFAEVFLPWDLSPNEYALIFMGITTLYVVKGGMYSVVFTEVLQFVIMTIASVAVGIIAMNLVAPETLEAMVPSGWNDVFFSWKLDMDWSGLLKEANTKIASDGYGLFGAVFMMMLFKGFFVSAAGPAPNFDMQRILAAKTPVEASKMSFIVNIVLNFPRYMLITGLTILGIIFFTDELNAMGPAVDFEQLLPMAMREFVPVGLLGILIAGLLAAFMSTFAATVNAAPAYIVNDVYKRYINPEASSKRLVRLSYISSFLVVVIGICFGLVVDSIDDVLQWLTTGLWGGYTAANVFKWYWWRFNGYGYFYGMAVGIFSAIAFPLLLQYTTWIPQGLGIVSEYLNFLADPNTQPIFQFPLIFMFSIIGCLAGSLLTTPEDIDVLKKFYKNVRPWGFWKPIDKKVKSEDQSFESNKNFGRDMINIIVGIIWQTSLVVFAMFMVTRNFTSLGITALVILATSIILKFNWWDKMHKEEELEIQNQK</sequence>
<evidence type="ECO:0000256" key="3">
    <source>
        <dbReference type="ARBA" id="ARBA00022448"/>
    </source>
</evidence>
<dbReference type="RefSeq" id="WP_378321516.1">
    <property type="nucleotide sequence ID" value="NZ_JBHUHY010000017.1"/>
</dbReference>
<keyword evidence="16" id="KW-1185">Reference proteome</keyword>
<evidence type="ECO:0000256" key="2">
    <source>
        <dbReference type="ARBA" id="ARBA00006434"/>
    </source>
</evidence>
<feature type="transmembrane region" description="Helical" evidence="14">
    <location>
        <begin position="399"/>
        <end position="418"/>
    </location>
</feature>
<feature type="transmembrane region" description="Helical" evidence="14">
    <location>
        <begin position="349"/>
        <end position="378"/>
    </location>
</feature>
<evidence type="ECO:0000256" key="5">
    <source>
        <dbReference type="ARBA" id="ARBA00022692"/>
    </source>
</evidence>